<dbReference type="InterPro" id="IPR044000">
    <property type="entry name" value="Phage_tube_2"/>
</dbReference>
<dbReference type="KEGG" id="vg:54984415"/>
<dbReference type="Pfam" id="PF18906">
    <property type="entry name" value="Phage_tube_2"/>
    <property type="match status" value="1"/>
</dbReference>
<dbReference type="RefSeq" id="YP_009794163.1">
    <property type="nucleotide sequence ID" value="NC_047879.1"/>
</dbReference>
<keyword evidence="2" id="KW-1185">Reference proteome</keyword>
<reference evidence="1 2" key="1">
    <citation type="submission" date="2016-10" db="EMBL/GenBank/DDBJ databases">
        <title>Properties of three new Bordetella phage species from family Siphoviridae.</title>
        <authorList>
            <person name="Knezevic P."/>
            <person name="Petrovic Fabijan A."/>
            <person name="Doffkay Z."/>
            <person name="Rakhely G."/>
        </authorList>
    </citation>
    <scope>NUCLEOTIDE SEQUENCE [LARGE SCALE GENOMIC DNA]</scope>
</reference>
<dbReference type="GeneID" id="54984415"/>
<dbReference type="EMBL" id="KY000218">
    <property type="protein sequence ID" value="APL99207.1"/>
    <property type="molecule type" value="Genomic_DNA"/>
</dbReference>
<protein>
    <submittedName>
        <fullName evidence="1">Major structural protein</fullName>
    </submittedName>
</protein>
<accession>A0A2D0W970</accession>
<proteinExistence type="predicted"/>
<evidence type="ECO:0000313" key="1">
    <source>
        <dbReference type="EMBL" id="APL99207.1"/>
    </source>
</evidence>
<sequence>MACTSQKIDSNVTGLRYAEEECLKELPLAPVWHPLEPNGYNDFGGQVTTIARNPINPSRQRKKGVITDLDASGGFGQDLTQTGLTRLLQGFFFADIREKATTAPTNGAAIPLTGVVAADSEYEAAAGLAIFGTGSLIFASGFDQAANNGLKQVTGSTATAVTVNETLVDETPTAAAKLQTVGYQFASGLVNINVSGSYPRLVRASGALDFTTFGLVPGEWVFIGGDAAATRFSTAGNNGFARVRQVGADFIEFDKTGATMAAETGTSKTIRLFFGNVLKNERQANLIKRRSYQLERTLGEDADGTMSEYLVGAVASELSLQVRQADKVTVDLSFIATDNEQRPGIQGPKAGTRPDLIESPAFNTSSDFSRIKMHVISAGNPNPNPLFAFLTELTLTINNNVQPNKAIAVLGAFDVSAGTFQVGGNVTAYFADIAAVQAVRNNADVTLDFALVKNNAGMVWDVPLIALGEGRLNVEQDQPITLPLSMDAAEGGTGHTLLFNEFPYLPNAADV</sequence>
<name>A0A2D0W970_9CAUD</name>
<evidence type="ECO:0000313" key="2">
    <source>
        <dbReference type="Proteomes" id="UP000240508"/>
    </source>
</evidence>
<organism evidence="1 2">
    <name type="scientific">Bordetella phage MW2</name>
    <dbReference type="NCBI Taxonomy" id="1916126"/>
    <lineage>
        <taxon>Viruses</taxon>
        <taxon>Duplodnaviria</taxon>
        <taxon>Heunggongvirae</taxon>
        <taxon>Uroviricota</taxon>
        <taxon>Caudoviricetes</taxon>
        <taxon>Mesyanzhinovviridae</taxon>
        <taxon>Rabinowitzvirinae</taxon>
        <taxon>Vojvodinavirus</taxon>
        <taxon>Vojvodinavirus MW2</taxon>
        <taxon>Bordetella virus MW2</taxon>
    </lineage>
</organism>
<dbReference type="Proteomes" id="UP000240508">
    <property type="component" value="Segment"/>
</dbReference>